<dbReference type="InterPro" id="IPR002872">
    <property type="entry name" value="Proline_DH_dom"/>
</dbReference>
<keyword evidence="4" id="KW-1185">Reference proteome</keyword>
<organism evidence="3 4">
    <name type="scientific">Chryseotalea sanaruensis</name>
    <dbReference type="NCBI Taxonomy" id="2482724"/>
    <lineage>
        <taxon>Bacteria</taxon>
        <taxon>Pseudomonadati</taxon>
        <taxon>Bacteroidota</taxon>
        <taxon>Cytophagia</taxon>
        <taxon>Cytophagales</taxon>
        <taxon>Chryseotaleaceae</taxon>
        <taxon>Chryseotalea</taxon>
    </lineage>
</organism>
<dbReference type="PANTHER" id="PTHR13914:SF0">
    <property type="entry name" value="PROLINE DEHYDROGENASE 1, MITOCHONDRIAL"/>
    <property type="match status" value="1"/>
</dbReference>
<evidence type="ECO:0000259" key="2">
    <source>
        <dbReference type="Pfam" id="PF01619"/>
    </source>
</evidence>
<dbReference type="EMBL" id="BHXQ01000004">
    <property type="protein sequence ID" value="GCC52328.1"/>
    <property type="molecule type" value="Genomic_DNA"/>
</dbReference>
<dbReference type="Gene3D" id="3.20.20.220">
    <property type="match status" value="1"/>
</dbReference>
<gene>
    <name evidence="3" type="ORF">SanaruYs_25640</name>
</gene>
<protein>
    <submittedName>
        <fullName evidence="3">Proline dehydrogenase</fullName>
    </submittedName>
</protein>
<dbReference type="GO" id="GO:0004657">
    <property type="term" value="F:proline dehydrogenase activity"/>
    <property type="evidence" value="ECO:0007669"/>
    <property type="project" value="InterPro"/>
</dbReference>
<dbReference type="GO" id="GO:0010133">
    <property type="term" value="P:L-proline catabolic process to L-glutamate"/>
    <property type="evidence" value="ECO:0007669"/>
    <property type="project" value="TreeGrafter"/>
</dbReference>
<dbReference type="Pfam" id="PF01619">
    <property type="entry name" value="Pro_dh"/>
    <property type="match status" value="1"/>
</dbReference>
<evidence type="ECO:0000313" key="3">
    <source>
        <dbReference type="EMBL" id="GCC52328.1"/>
    </source>
</evidence>
<dbReference type="InterPro" id="IPR029041">
    <property type="entry name" value="FAD-linked_oxidoreductase-like"/>
</dbReference>
<dbReference type="Proteomes" id="UP000288227">
    <property type="component" value="Unassembled WGS sequence"/>
</dbReference>
<feature type="domain" description="Proline dehydrogenase" evidence="2">
    <location>
        <begin position="79"/>
        <end position="377"/>
    </location>
</feature>
<sequence length="395" mass="44981">METRPEISFDDTATAFSYKSDKEIRKANFVFTIVNHPWVSSFATGAVKLGLKLGLPIEGLIRTTVFEHFCGGESIEEAEQTIQKLGKYHVGAILDYSVEGEHNDAAFDATLQETLRTIEKAKSSVHIPFSVFKMTGLASAELLENIQNDKALSIDEQQAWERVKKRVDMVCAKAFEMGVPVLIDAEETWIQNPIDALAYDMMAKYNKQKAIVFNTYQLYRTESLKNLREAFHVAAMHNYFFGVKLVRGAYMEKERKRAADNNYADPIQPTKEATDDAFNKALEFCIDNKQRITFMCGSHNDYSNYYLTILMNKHGMNPDDNRVWFAQLFGMSDNISFNLAKGGFNVAKYLPYGPVKSVMPYLLRRAEENTSVAGQSSRELTLIRKELRRRKDENG</sequence>
<accession>A0A401UBP5</accession>
<dbReference type="PANTHER" id="PTHR13914">
    <property type="entry name" value="PROLINE OXIDASE"/>
    <property type="match status" value="1"/>
</dbReference>
<dbReference type="InterPro" id="IPR015659">
    <property type="entry name" value="Proline_oxidase"/>
</dbReference>
<dbReference type="SUPFAM" id="SSF51730">
    <property type="entry name" value="FAD-linked oxidoreductase"/>
    <property type="match status" value="1"/>
</dbReference>
<name>A0A401UBP5_9BACT</name>
<dbReference type="GO" id="GO:0071949">
    <property type="term" value="F:FAD binding"/>
    <property type="evidence" value="ECO:0007669"/>
    <property type="project" value="TreeGrafter"/>
</dbReference>
<comment type="caution">
    <text evidence="3">The sequence shown here is derived from an EMBL/GenBank/DDBJ whole genome shotgun (WGS) entry which is preliminary data.</text>
</comment>
<dbReference type="OrthoDB" id="1401444at2"/>
<reference evidence="3 4" key="1">
    <citation type="submission" date="2018-11" db="EMBL/GenBank/DDBJ databases">
        <title>Chryseotalea sanarue gen. nov., sp., nov., a member of the family Cytophagaceae, isolated from a brackish lake in Hamamatsu Japan.</title>
        <authorList>
            <person name="Maejima Y."/>
            <person name="Iino T."/>
            <person name="Muraguchi Y."/>
            <person name="Fukuda K."/>
            <person name="Ohkuma M."/>
            <person name="Moriuchi R."/>
            <person name="Dohra H."/>
            <person name="Kimbara K."/>
            <person name="Shintani M."/>
        </authorList>
    </citation>
    <scope>NUCLEOTIDE SEQUENCE [LARGE SCALE GENOMIC DNA]</scope>
    <source>
        <strain evidence="3 4">Ys</strain>
    </source>
</reference>
<proteinExistence type="predicted"/>
<evidence type="ECO:0000256" key="1">
    <source>
        <dbReference type="ARBA" id="ARBA00023002"/>
    </source>
</evidence>
<dbReference type="AlphaFoldDB" id="A0A401UBP5"/>
<evidence type="ECO:0000313" key="4">
    <source>
        <dbReference type="Proteomes" id="UP000288227"/>
    </source>
</evidence>
<keyword evidence="1" id="KW-0560">Oxidoreductase</keyword>
<dbReference type="RefSeq" id="WP_127122964.1">
    <property type="nucleotide sequence ID" value="NZ_BHXQ01000004.1"/>
</dbReference>